<evidence type="ECO:0008006" key="3">
    <source>
        <dbReference type="Google" id="ProtNLM"/>
    </source>
</evidence>
<name>W7QW66_9ALTE</name>
<dbReference type="eggNOG" id="COG4319">
    <property type="taxonomic scope" value="Bacteria"/>
</dbReference>
<dbReference type="SUPFAM" id="SSF54427">
    <property type="entry name" value="NTF2-like"/>
    <property type="match status" value="1"/>
</dbReference>
<organism evidence="1 2">
    <name type="scientific">Catenovulum agarivorans DS-2</name>
    <dbReference type="NCBI Taxonomy" id="1328313"/>
    <lineage>
        <taxon>Bacteria</taxon>
        <taxon>Pseudomonadati</taxon>
        <taxon>Pseudomonadota</taxon>
        <taxon>Gammaproteobacteria</taxon>
        <taxon>Alteromonadales</taxon>
        <taxon>Alteromonadaceae</taxon>
        <taxon>Catenovulum</taxon>
    </lineage>
</organism>
<keyword evidence="2" id="KW-1185">Reference proteome</keyword>
<reference evidence="1 2" key="1">
    <citation type="journal article" date="2014" name="Genome Announc.">
        <title>Draft Genome Sequence of the Agar-Degrading Bacterium Catenovulum sp. Strain DS-2, Isolated from Intestines of Haliotis diversicolor.</title>
        <authorList>
            <person name="Shan D."/>
            <person name="Li X."/>
            <person name="Gu Z."/>
            <person name="Wei G."/>
            <person name="Gao Z."/>
            <person name="Shao Z."/>
        </authorList>
    </citation>
    <scope>NUCLEOTIDE SEQUENCE [LARGE SCALE GENOMIC DNA]</scope>
    <source>
        <strain evidence="1 2">DS-2</strain>
    </source>
</reference>
<sequence>MNYLNYLSTTNKYCFISLLCLLLSACQLTDKSSKTADTKQTNVKVEDVVKQYMTAYALHEDFEYFLSFYAENATVEDVVRGKKARGKTQIRQLFNWDDPKLSLGSSVSAVVVEDIHVFENTAVVSGYFMPFNYDGLKFGPWRMSMHLTFNQDGKIHKQVDWINYTPKVLFSSDADSNLDIKIPNYLIK</sequence>
<dbReference type="Gene3D" id="3.10.450.50">
    <property type="match status" value="1"/>
</dbReference>
<dbReference type="AlphaFoldDB" id="W7QW66"/>
<accession>W7QW66</accession>
<dbReference type="EMBL" id="ARZY01000002">
    <property type="protein sequence ID" value="EWH11993.1"/>
    <property type="molecule type" value="Genomic_DNA"/>
</dbReference>
<gene>
    <name evidence="1" type="ORF">DS2_02378</name>
</gene>
<comment type="caution">
    <text evidence="1">The sequence shown here is derived from an EMBL/GenBank/DDBJ whole genome shotgun (WGS) entry which is preliminary data.</text>
</comment>
<dbReference type="Proteomes" id="UP000019276">
    <property type="component" value="Unassembled WGS sequence"/>
</dbReference>
<dbReference type="InterPro" id="IPR032710">
    <property type="entry name" value="NTF2-like_dom_sf"/>
</dbReference>
<evidence type="ECO:0000313" key="1">
    <source>
        <dbReference type="EMBL" id="EWH11993.1"/>
    </source>
</evidence>
<evidence type="ECO:0000313" key="2">
    <source>
        <dbReference type="Proteomes" id="UP000019276"/>
    </source>
</evidence>
<proteinExistence type="predicted"/>
<protein>
    <recommendedName>
        <fullName evidence="3">SnoaL-like domain-containing protein</fullName>
    </recommendedName>
</protein>
<dbReference type="STRING" id="1328313.DS2_02378"/>